<dbReference type="AlphaFoldDB" id="A0A702MBG5"/>
<evidence type="ECO:0000313" key="2">
    <source>
        <dbReference type="EMBL" id="HAC6981581.1"/>
    </source>
</evidence>
<dbReference type="GO" id="GO:0004803">
    <property type="term" value="F:transposase activity"/>
    <property type="evidence" value="ECO:0007669"/>
    <property type="project" value="TreeGrafter"/>
</dbReference>
<accession>A0A702MBG5</accession>
<reference evidence="2" key="1">
    <citation type="journal article" date="2018" name="Genome Biol.">
        <title>SKESA: strategic k-mer extension for scrupulous assemblies.</title>
        <authorList>
            <person name="Souvorov A."/>
            <person name="Agarwala R."/>
            <person name="Lipman D.J."/>
        </authorList>
    </citation>
    <scope>NUCLEOTIDE SEQUENCE</scope>
    <source>
        <strain evidence="2">Salmonella enterica</strain>
    </source>
</reference>
<dbReference type="InterPro" id="IPR051917">
    <property type="entry name" value="Transposase-Integrase"/>
</dbReference>
<comment type="caution">
    <text evidence="2">The sequence shown here is derived from an EMBL/GenBank/DDBJ whole genome shotgun (WGS) entry which is preliminary data.</text>
</comment>
<evidence type="ECO:0000313" key="5">
    <source>
        <dbReference type="EMBL" id="HAF7264426.1"/>
    </source>
</evidence>
<dbReference type="InterPro" id="IPR012337">
    <property type="entry name" value="RNaseH-like_sf"/>
</dbReference>
<dbReference type="GO" id="GO:0005829">
    <property type="term" value="C:cytosol"/>
    <property type="evidence" value="ECO:0007669"/>
    <property type="project" value="TreeGrafter"/>
</dbReference>
<name>A0A702MBG5_SALTM</name>
<dbReference type="PANTHER" id="PTHR10948:SF23">
    <property type="entry name" value="TRANSPOSASE INSI FOR INSERTION SEQUENCE ELEMENT IS30A-RELATED"/>
    <property type="match status" value="1"/>
</dbReference>
<dbReference type="GO" id="GO:0032196">
    <property type="term" value="P:transposition"/>
    <property type="evidence" value="ECO:0007669"/>
    <property type="project" value="TreeGrafter"/>
</dbReference>
<evidence type="ECO:0000313" key="1">
    <source>
        <dbReference type="EMBL" id="HAB6749212.1"/>
    </source>
</evidence>
<organism evidence="2">
    <name type="scientific">Salmonella typhimurium</name>
    <dbReference type="NCBI Taxonomy" id="90371"/>
    <lineage>
        <taxon>Bacteria</taxon>
        <taxon>Pseudomonadati</taxon>
        <taxon>Pseudomonadota</taxon>
        <taxon>Gammaproteobacteria</taxon>
        <taxon>Enterobacterales</taxon>
        <taxon>Enterobacteriaceae</taxon>
        <taxon>Salmonella</taxon>
    </lineage>
</organism>
<sequence>MSLPSELRKSLTWDRGMELARHLEFTVSTGVKVYFCDPQSPWQRGTNENTNAGNRISEEKKKSCCKISTKNGGLLRYGNYCSVGKIQNRVSLKLQKTGQKNFFQLIFINRP</sequence>
<proteinExistence type="predicted"/>
<dbReference type="EMBL" id="DAARPD010000063">
    <property type="protein sequence ID" value="HAE3339422.1"/>
    <property type="molecule type" value="Genomic_DNA"/>
</dbReference>
<dbReference type="EMBL" id="DAAQYZ010000046">
    <property type="protein sequence ID" value="HAE1552703.1"/>
    <property type="molecule type" value="Genomic_DNA"/>
</dbReference>
<dbReference type="PANTHER" id="PTHR10948">
    <property type="entry name" value="TRANSPOSASE"/>
    <property type="match status" value="1"/>
</dbReference>
<reference evidence="2" key="2">
    <citation type="submission" date="2018-07" db="EMBL/GenBank/DDBJ databases">
        <authorList>
            <consortium name="NCBI Pathogen Detection Project"/>
        </authorList>
    </citation>
    <scope>NUCLEOTIDE SEQUENCE</scope>
    <source>
        <strain evidence="2">Salmonella enterica</strain>
    </source>
</reference>
<evidence type="ECO:0000313" key="4">
    <source>
        <dbReference type="EMBL" id="HAE3339422.1"/>
    </source>
</evidence>
<protein>
    <submittedName>
        <fullName evidence="2">IS30 family transposase</fullName>
    </submittedName>
</protein>
<dbReference type="SUPFAM" id="SSF53098">
    <property type="entry name" value="Ribonuclease H-like"/>
    <property type="match status" value="1"/>
</dbReference>
<dbReference type="EMBL" id="DAAMKP010000052">
    <property type="protein sequence ID" value="HAC6981581.1"/>
    <property type="molecule type" value="Genomic_DNA"/>
</dbReference>
<gene>
    <name evidence="2" type="ORF">G0E15_25830</name>
    <name evidence="3" type="ORF">G2951_24655</name>
    <name evidence="4" type="ORF">G3460_004958</name>
    <name evidence="5" type="ORF">G9X40_004935</name>
    <name evidence="1" type="ORF">GYJ04_25655</name>
</gene>
<dbReference type="EMBL" id="DAAWCQ010000143">
    <property type="protein sequence ID" value="HAF7264426.1"/>
    <property type="molecule type" value="Genomic_DNA"/>
</dbReference>
<dbReference type="EMBL" id="DAAHNT010000090">
    <property type="protein sequence ID" value="HAB6749212.1"/>
    <property type="molecule type" value="Genomic_DNA"/>
</dbReference>
<evidence type="ECO:0000313" key="3">
    <source>
        <dbReference type="EMBL" id="HAE1552703.1"/>
    </source>
</evidence>